<evidence type="ECO:0000313" key="2">
    <source>
        <dbReference type="EMBL" id="MDQ8209738.1"/>
    </source>
</evidence>
<evidence type="ECO:0000256" key="1">
    <source>
        <dbReference type="SAM" id="MobiDB-lite"/>
    </source>
</evidence>
<keyword evidence="3" id="KW-1185">Reference proteome</keyword>
<gene>
    <name evidence="2" type="ORF">QEH52_19625</name>
</gene>
<name>A0ABU1B002_9BACT</name>
<sequence>DNRNNATIAPMPDLSTTLKPLRDSTEEPCAGRSEAEMDRFKRPRRGGRSESIPHAGICKGTAR</sequence>
<evidence type="ECO:0000313" key="3">
    <source>
        <dbReference type="Proteomes" id="UP001225316"/>
    </source>
</evidence>
<feature type="region of interest" description="Disordered" evidence="1">
    <location>
        <begin position="1"/>
        <end position="63"/>
    </location>
</feature>
<dbReference type="Proteomes" id="UP001225316">
    <property type="component" value="Unassembled WGS sequence"/>
</dbReference>
<accession>A0ABU1B002</accession>
<proteinExistence type="predicted"/>
<protein>
    <recommendedName>
        <fullName evidence="4">Transposase</fullName>
    </recommendedName>
</protein>
<comment type="caution">
    <text evidence="2">The sequence shown here is derived from an EMBL/GenBank/DDBJ whole genome shotgun (WGS) entry which is preliminary data.</text>
</comment>
<organism evidence="2 3">
    <name type="scientific">Thalassobacterium maritimum</name>
    <dbReference type="NCBI Taxonomy" id="3041265"/>
    <lineage>
        <taxon>Bacteria</taxon>
        <taxon>Pseudomonadati</taxon>
        <taxon>Verrucomicrobiota</taxon>
        <taxon>Opitutia</taxon>
        <taxon>Puniceicoccales</taxon>
        <taxon>Coraliomargaritaceae</taxon>
        <taxon>Thalassobacterium</taxon>
    </lineage>
</organism>
<dbReference type="EMBL" id="JARXHW010000137">
    <property type="protein sequence ID" value="MDQ8209738.1"/>
    <property type="molecule type" value="Genomic_DNA"/>
</dbReference>
<dbReference type="RefSeq" id="WP_308952656.1">
    <property type="nucleotide sequence ID" value="NZ_JARXHW010000137.1"/>
</dbReference>
<evidence type="ECO:0008006" key="4">
    <source>
        <dbReference type="Google" id="ProtNLM"/>
    </source>
</evidence>
<feature type="non-terminal residue" evidence="2">
    <location>
        <position position="1"/>
    </location>
</feature>
<reference evidence="2 3" key="1">
    <citation type="submission" date="2023-04" db="EMBL/GenBank/DDBJ databases">
        <title>A novel bacteria isolated from coastal sediment.</title>
        <authorList>
            <person name="Liu X.-J."/>
            <person name="Du Z.-J."/>
        </authorList>
    </citation>
    <scope>NUCLEOTIDE SEQUENCE [LARGE SCALE GENOMIC DNA]</scope>
    <source>
        <strain evidence="2 3">SDUM461003</strain>
    </source>
</reference>